<evidence type="ECO:0000313" key="2">
    <source>
        <dbReference type="EMBL" id="CAK0862973.1"/>
    </source>
</evidence>
<accession>A0ABN9USF6</accession>
<dbReference type="Proteomes" id="UP001189429">
    <property type="component" value="Unassembled WGS sequence"/>
</dbReference>
<name>A0ABN9USF6_9DINO</name>
<sequence length="253" mass="27152">MPRTSRSTPTMSQLYRERMSIVRPDGAGLGSARATTTGAGVSMVVRSVPFSSSSSSSSFPSPAREGAPRFKLTPRSKFGSSESRPMHMSKASRAKQPVKQRSQSASPARRGPDSEMPNVQEVPDIETMMEEGGRGALGTTTDALDEILAIDASGEVVTGQLNTDALRFDQRPARCRSMALWIHGSMRTRSDMEALAGPVPILLQGGEGIDQIECLRTSWVQRSSSHPTSFYTSLMIAAGNSVVRGAKIFSAEL</sequence>
<protein>
    <submittedName>
        <fullName evidence="2">Uncharacterized protein</fullName>
    </submittedName>
</protein>
<dbReference type="EMBL" id="CAUYUJ010016216">
    <property type="protein sequence ID" value="CAK0862973.1"/>
    <property type="molecule type" value="Genomic_DNA"/>
</dbReference>
<reference evidence="2" key="1">
    <citation type="submission" date="2023-10" db="EMBL/GenBank/DDBJ databases">
        <authorList>
            <person name="Chen Y."/>
            <person name="Shah S."/>
            <person name="Dougan E. K."/>
            <person name="Thang M."/>
            <person name="Chan C."/>
        </authorList>
    </citation>
    <scope>NUCLEOTIDE SEQUENCE [LARGE SCALE GENOMIC DNA]</scope>
</reference>
<evidence type="ECO:0000313" key="3">
    <source>
        <dbReference type="Proteomes" id="UP001189429"/>
    </source>
</evidence>
<feature type="compositionally biased region" description="Polar residues" evidence="1">
    <location>
        <begin position="1"/>
        <end position="13"/>
    </location>
</feature>
<gene>
    <name evidence="2" type="ORF">PCOR1329_LOCUS51263</name>
</gene>
<comment type="caution">
    <text evidence="2">The sequence shown here is derived from an EMBL/GenBank/DDBJ whole genome shotgun (WGS) entry which is preliminary data.</text>
</comment>
<keyword evidence="3" id="KW-1185">Reference proteome</keyword>
<evidence type="ECO:0000256" key="1">
    <source>
        <dbReference type="SAM" id="MobiDB-lite"/>
    </source>
</evidence>
<feature type="region of interest" description="Disordered" evidence="1">
    <location>
        <begin position="1"/>
        <end position="122"/>
    </location>
</feature>
<feature type="compositionally biased region" description="Low complexity" evidence="1">
    <location>
        <begin position="41"/>
        <end position="62"/>
    </location>
</feature>
<organism evidence="2 3">
    <name type="scientific">Prorocentrum cordatum</name>
    <dbReference type="NCBI Taxonomy" id="2364126"/>
    <lineage>
        <taxon>Eukaryota</taxon>
        <taxon>Sar</taxon>
        <taxon>Alveolata</taxon>
        <taxon>Dinophyceae</taxon>
        <taxon>Prorocentrales</taxon>
        <taxon>Prorocentraceae</taxon>
        <taxon>Prorocentrum</taxon>
    </lineage>
</organism>
<proteinExistence type="predicted"/>